<keyword evidence="2 4" id="KW-0238">DNA-binding</keyword>
<dbReference type="RefSeq" id="WP_062393569.1">
    <property type="nucleotide sequence ID" value="NZ_CP011853.1"/>
</dbReference>
<dbReference type="KEGG" id="goq:ACH46_14630"/>
<dbReference type="STRING" id="1136941.ACH46_14630"/>
<dbReference type="OrthoDB" id="9805134at2"/>
<gene>
    <name evidence="6" type="ORF">ACH46_14630</name>
</gene>
<dbReference type="Gene3D" id="1.10.357.10">
    <property type="entry name" value="Tetracycline Repressor, domain 2"/>
    <property type="match status" value="1"/>
</dbReference>
<protein>
    <submittedName>
        <fullName evidence="6">Transcriptional regulator</fullName>
    </submittedName>
</protein>
<dbReference type="EMBL" id="CP011853">
    <property type="protein sequence ID" value="ALG85482.1"/>
    <property type="molecule type" value="Genomic_DNA"/>
</dbReference>
<dbReference type="SUPFAM" id="SSF48498">
    <property type="entry name" value="Tetracyclin repressor-like, C-terminal domain"/>
    <property type="match status" value="1"/>
</dbReference>
<dbReference type="Proteomes" id="UP000063789">
    <property type="component" value="Chromosome"/>
</dbReference>
<organism evidence="6 7">
    <name type="scientific">Gordonia phthalatica</name>
    <dbReference type="NCBI Taxonomy" id="1136941"/>
    <lineage>
        <taxon>Bacteria</taxon>
        <taxon>Bacillati</taxon>
        <taxon>Actinomycetota</taxon>
        <taxon>Actinomycetes</taxon>
        <taxon>Mycobacteriales</taxon>
        <taxon>Gordoniaceae</taxon>
        <taxon>Gordonia</taxon>
    </lineage>
</organism>
<evidence type="ECO:0000313" key="6">
    <source>
        <dbReference type="EMBL" id="ALG85482.1"/>
    </source>
</evidence>
<dbReference type="PATRIC" id="fig|1136941.3.peg.2989"/>
<dbReference type="PRINTS" id="PR00455">
    <property type="entry name" value="HTHTETR"/>
</dbReference>
<dbReference type="PANTHER" id="PTHR47506">
    <property type="entry name" value="TRANSCRIPTIONAL REGULATORY PROTEIN"/>
    <property type="match status" value="1"/>
</dbReference>
<proteinExistence type="predicted"/>
<dbReference type="PROSITE" id="PS50977">
    <property type="entry name" value="HTH_TETR_2"/>
    <property type="match status" value="1"/>
</dbReference>
<accession>A0A0N9MSI6</accession>
<dbReference type="PANTHER" id="PTHR47506:SF1">
    <property type="entry name" value="HTH-TYPE TRANSCRIPTIONAL REGULATOR YJDC"/>
    <property type="match status" value="1"/>
</dbReference>
<name>A0A0N9MSI6_9ACTN</name>
<dbReference type="InterPro" id="IPR009057">
    <property type="entry name" value="Homeodomain-like_sf"/>
</dbReference>
<evidence type="ECO:0000259" key="5">
    <source>
        <dbReference type="PROSITE" id="PS50977"/>
    </source>
</evidence>
<feature type="domain" description="HTH tetR-type" evidence="5">
    <location>
        <begin position="6"/>
        <end position="66"/>
    </location>
</feature>
<dbReference type="InterPro" id="IPR001647">
    <property type="entry name" value="HTH_TetR"/>
</dbReference>
<keyword evidence="1" id="KW-0805">Transcription regulation</keyword>
<dbReference type="AlphaFoldDB" id="A0A0N9MSI6"/>
<dbReference type="InterPro" id="IPR036271">
    <property type="entry name" value="Tet_transcr_reg_TetR-rel_C_sf"/>
</dbReference>
<dbReference type="GO" id="GO:0003677">
    <property type="term" value="F:DNA binding"/>
    <property type="evidence" value="ECO:0007669"/>
    <property type="project" value="UniProtKB-UniRule"/>
</dbReference>
<sequence>MGRPRTFDETAVLDAAAGQFRIHGFADTSTERLCEAAGVRRSSLYNTFVSKDELFVRALERYIETVRMRQTEILTDTGTLAVDRLRTLIDVVIADEEAAARDGHAAGCMVVHGLMSPDLRDRDERVAHILDRDVRDRTALVADALRAGHADGSITTAIDAETGAMLVNTVISGIRVTAQTGVGAAQLRRIALAGMHALFA</sequence>
<reference evidence="7" key="1">
    <citation type="submission" date="2015-06" db="EMBL/GenBank/DDBJ databases">
        <title>Complete genome sequence and metabolic analysis of phthalate degradation pathway in Gordonia sp. QH-11.</title>
        <authorList>
            <person name="Jin D."/>
            <person name="Kong X."/>
            <person name="Bai Z."/>
        </authorList>
    </citation>
    <scope>NUCLEOTIDE SEQUENCE [LARGE SCALE GENOMIC DNA]</scope>
    <source>
        <strain evidence="7">QH-11</strain>
    </source>
</reference>
<dbReference type="Gene3D" id="1.10.10.60">
    <property type="entry name" value="Homeodomain-like"/>
    <property type="match status" value="1"/>
</dbReference>
<keyword evidence="7" id="KW-1185">Reference proteome</keyword>
<dbReference type="SUPFAM" id="SSF46689">
    <property type="entry name" value="Homeodomain-like"/>
    <property type="match status" value="1"/>
</dbReference>
<dbReference type="Pfam" id="PF00440">
    <property type="entry name" value="TetR_N"/>
    <property type="match status" value="1"/>
</dbReference>
<evidence type="ECO:0000256" key="3">
    <source>
        <dbReference type="ARBA" id="ARBA00023163"/>
    </source>
</evidence>
<evidence type="ECO:0000256" key="1">
    <source>
        <dbReference type="ARBA" id="ARBA00023015"/>
    </source>
</evidence>
<keyword evidence="3" id="KW-0804">Transcription</keyword>
<reference evidence="6 7" key="2">
    <citation type="journal article" date="2017" name="Int. J. Syst. Evol. Microbiol.">
        <title>Gordonia phthalatica sp. nov., a di-n-butyl phthalate-degrading bacterium isolated from activated sludge.</title>
        <authorList>
            <person name="Jin D."/>
            <person name="Kong X."/>
            <person name="Jia M."/>
            <person name="Yu X."/>
            <person name="Wang X."/>
            <person name="Zhuang X."/>
            <person name="Deng Y."/>
            <person name="Bai Z."/>
        </authorList>
    </citation>
    <scope>NUCLEOTIDE SEQUENCE [LARGE SCALE GENOMIC DNA]</scope>
    <source>
        <strain evidence="6 7">QH-11</strain>
    </source>
</reference>
<evidence type="ECO:0000313" key="7">
    <source>
        <dbReference type="Proteomes" id="UP000063789"/>
    </source>
</evidence>
<evidence type="ECO:0000256" key="2">
    <source>
        <dbReference type="ARBA" id="ARBA00023125"/>
    </source>
</evidence>
<evidence type="ECO:0000256" key="4">
    <source>
        <dbReference type="PROSITE-ProRule" id="PRU00335"/>
    </source>
</evidence>
<feature type="DNA-binding region" description="H-T-H motif" evidence="4">
    <location>
        <begin position="29"/>
        <end position="48"/>
    </location>
</feature>